<name>A0A832SRL1_9CREN</name>
<dbReference type="Proteomes" id="UP000651120">
    <property type="component" value="Unassembled WGS sequence"/>
</dbReference>
<dbReference type="RefSeq" id="WP_011007267.1">
    <property type="nucleotide sequence ID" value="NZ_DUJP01000024.1"/>
</dbReference>
<comment type="caution">
    <text evidence="3">The sequence shown here is derived from an EMBL/GenBank/DDBJ whole genome shotgun (WGS) entry which is preliminary data.</text>
</comment>
<dbReference type="CDD" id="cd03801">
    <property type="entry name" value="GT4_PimA-like"/>
    <property type="match status" value="1"/>
</dbReference>
<reference evidence="3" key="1">
    <citation type="journal article" date="2020" name="bioRxiv">
        <title>A rank-normalized archaeal taxonomy based on genome phylogeny resolves widespread incomplete and uneven classifications.</title>
        <authorList>
            <person name="Rinke C."/>
            <person name="Chuvochina M."/>
            <person name="Mussig A.J."/>
            <person name="Chaumeil P.-A."/>
            <person name="Waite D.W."/>
            <person name="Whitman W.B."/>
            <person name="Parks D.H."/>
            <person name="Hugenholtz P."/>
        </authorList>
    </citation>
    <scope>NUCLEOTIDE SEQUENCE</scope>
    <source>
        <strain evidence="3">UBA8839</strain>
    </source>
</reference>
<dbReference type="Gene3D" id="3.40.50.2000">
    <property type="entry name" value="Glycogen Phosphorylase B"/>
    <property type="match status" value="2"/>
</dbReference>
<dbReference type="PANTHER" id="PTHR45947">
    <property type="entry name" value="SULFOQUINOVOSYL TRANSFERASE SQD2"/>
    <property type="match status" value="1"/>
</dbReference>
<accession>A0A832SRL1</accession>
<dbReference type="InterPro" id="IPR001296">
    <property type="entry name" value="Glyco_trans_1"/>
</dbReference>
<dbReference type="GO" id="GO:0016757">
    <property type="term" value="F:glycosyltransferase activity"/>
    <property type="evidence" value="ECO:0007669"/>
    <property type="project" value="InterPro"/>
</dbReference>
<evidence type="ECO:0000259" key="2">
    <source>
        <dbReference type="Pfam" id="PF13439"/>
    </source>
</evidence>
<feature type="domain" description="Glycosyl transferase family 1" evidence="1">
    <location>
        <begin position="177"/>
        <end position="336"/>
    </location>
</feature>
<dbReference type="GeneID" id="1465016"/>
<proteinExistence type="predicted"/>
<dbReference type="SUPFAM" id="SSF53756">
    <property type="entry name" value="UDP-Glycosyltransferase/glycogen phosphorylase"/>
    <property type="match status" value="1"/>
</dbReference>
<dbReference type="EMBL" id="DUJP01000024">
    <property type="protein sequence ID" value="HII46860.1"/>
    <property type="molecule type" value="Genomic_DNA"/>
</dbReference>
<evidence type="ECO:0000313" key="3">
    <source>
        <dbReference type="EMBL" id="HII46860.1"/>
    </source>
</evidence>
<dbReference type="AlphaFoldDB" id="A0A832SRL1"/>
<evidence type="ECO:0000313" key="4">
    <source>
        <dbReference type="Proteomes" id="UP000651120"/>
    </source>
</evidence>
<protein>
    <submittedName>
        <fullName evidence="3">Glycosyltransferase family 4 protein</fullName>
    </submittedName>
</protein>
<dbReference type="InterPro" id="IPR028098">
    <property type="entry name" value="Glyco_trans_4-like_N"/>
</dbReference>
<dbReference type="PANTHER" id="PTHR45947:SF3">
    <property type="entry name" value="SULFOQUINOVOSYL TRANSFERASE SQD2"/>
    <property type="match status" value="1"/>
</dbReference>
<evidence type="ECO:0000259" key="1">
    <source>
        <dbReference type="Pfam" id="PF00534"/>
    </source>
</evidence>
<sequence>MRVLWINHRCPKHPQAGGAEEYVFQISRRLVKMGHEVTLLAEKPSSLPEHEVIDGVEIVRKGGFLTLHLWAPLYVAKHSREYDVIIDNVAHVFPFYSSKFTFKPTIAVVHHVNGKAINRVMPQPLHFLGIAAEKSLPHMYRSFIAVSRSTEEDLINLGVNPDRISVVYNGVDHEVYKPGEKSERPLVLWLNRFVKYKNPDHAVRAFSIVKKKIPEALFVMAGDGPERPRAERLAKQLGVEVEFVGKISVRRKVELLQRAWVCVYTSEIEGWGLVALEAAASGTPCVGYAVGGLRESIIDGVTGFLARPGDIGDLANKIVRILNNAELLKRLTENAFRYAQNFDWNNSAERFLEVINSVTQ</sequence>
<dbReference type="Pfam" id="PF13439">
    <property type="entry name" value="Glyco_transf_4"/>
    <property type="match status" value="1"/>
</dbReference>
<gene>
    <name evidence="3" type="ORF">HA333_05265</name>
</gene>
<dbReference type="InterPro" id="IPR050194">
    <property type="entry name" value="Glycosyltransferase_grp1"/>
</dbReference>
<keyword evidence="3" id="KW-0808">Transferase</keyword>
<dbReference type="OMA" id="CWRDTGH"/>
<feature type="domain" description="Glycosyltransferase subfamily 4-like N-terminal" evidence="2">
    <location>
        <begin position="17"/>
        <end position="174"/>
    </location>
</feature>
<dbReference type="Pfam" id="PF00534">
    <property type="entry name" value="Glycos_transf_1"/>
    <property type="match status" value="1"/>
</dbReference>
<organism evidence="3 4">
    <name type="scientific">Pyrobaculum aerophilum</name>
    <dbReference type="NCBI Taxonomy" id="13773"/>
    <lineage>
        <taxon>Archaea</taxon>
        <taxon>Thermoproteota</taxon>
        <taxon>Thermoprotei</taxon>
        <taxon>Thermoproteales</taxon>
        <taxon>Thermoproteaceae</taxon>
        <taxon>Pyrobaculum</taxon>
    </lineage>
</organism>